<evidence type="ECO:0000313" key="1">
    <source>
        <dbReference type="EMBL" id="PHQ35122.1"/>
    </source>
</evidence>
<reference evidence="1 2" key="1">
    <citation type="submission" date="2017-06" db="EMBL/GenBank/DDBJ databases">
        <title>Description of Rhodopirellula bahusiensis sp. nov.</title>
        <authorList>
            <person name="Kizina J."/>
            <person name="Harder J."/>
        </authorList>
    </citation>
    <scope>NUCLEOTIDE SEQUENCE [LARGE SCALE GENOMIC DNA]</scope>
    <source>
        <strain evidence="1 2">SWK21</strain>
    </source>
</reference>
<dbReference type="Proteomes" id="UP000225740">
    <property type="component" value="Unassembled WGS sequence"/>
</dbReference>
<dbReference type="AlphaFoldDB" id="A0A2G1W7V9"/>
<sequence length="423" mass="48154">MATAKSPKQTTKCSTLRAAVGQLTLIEHCLCPLDARASLRENFVHKTSYGYSKDKKRKQASVRVTCPGGLSTEDEFFLWGLLSLTLSQPKPTPNFFATRHYCLKQLGKIDTRRRGGRQYQQLAESLERLSLVSYRNDAFYDPLRGEHRRVSFGFLSYSLPIDGDSSRVWQISWDPIFFEYCLAACSVLAFDFEVYTELDPASRRLFLLLHKLFWRYRTTPAIDIRELGTNVLGFSDSLRTSEIKVRIAKLAERLRIHNIIAGEADFQKRAKGEFTVRFSKGKFFGRKVARPASNRIESPLAEPLRSIGFGDHECQRILHKFDEHLIQQWSDVTLAAVEHKGRSFFKRSPQAFFMHNVQHASQGTRTPPDWWLDLRKRESLANANLGSPESERPPNAKPSSVSNVLAEVIESGLVPALDKTAVK</sequence>
<dbReference type="RefSeq" id="WP_099260882.1">
    <property type="nucleotide sequence ID" value="NZ_NIZW01000008.1"/>
</dbReference>
<accession>A0A2G1W7V9</accession>
<dbReference type="GeneID" id="90608849"/>
<proteinExistence type="predicted"/>
<evidence type="ECO:0000313" key="2">
    <source>
        <dbReference type="Proteomes" id="UP000225740"/>
    </source>
</evidence>
<evidence type="ECO:0008006" key="3">
    <source>
        <dbReference type="Google" id="ProtNLM"/>
    </source>
</evidence>
<name>A0A2G1W7V9_9BACT</name>
<gene>
    <name evidence="1" type="ORF">CEE69_11940</name>
</gene>
<protein>
    <recommendedName>
        <fullName evidence="3">Replication protein</fullName>
    </recommendedName>
</protein>
<comment type="caution">
    <text evidence="1">The sequence shown here is derived from an EMBL/GenBank/DDBJ whole genome shotgun (WGS) entry which is preliminary data.</text>
</comment>
<keyword evidence="2" id="KW-1185">Reference proteome</keyword>
<dbReference type="OrthoDB" id="235529at2"/>
<organism evidence="1 2">
    <name type="scientific">Rhodopirellula bahusiensis</name>
    <dbReference type="NCBI Taxonomy" id="2014065"/>
    <lineage>
        <taxon>Bacteria</taxon>
        <taxon>Pseudomonadati</taxon>
        <taxon>Planctomycetota</taxon>
        <taxon>Planctomycetia</taxon>
        <taxon>Pirellulales</taxon>
        <taxon>Pirellulaceae</taxon>
        <taxon>Rhodopirellula</taxon>
    </lineage>
</organism>
<dbReference type="EMBL" id="NIZW01000008">
    <property type="protein sequence ID" value="PHQ35122.1"/>
    <property type="molecule type" value="Genomic_DNA"/>
</dbReference>